<dbReference type="EMBL" id="BKCN01000001">
    <property type="protein sequence ID" value="GER02561.1"/>
    <property type="molecule type" value="Genomic_DNA"/>
</dbReference>
<dbReference type="InterPro" id="IPR023753">
    <property type="entry name" value="FAD/NAD-binding_dom"/>
</dbReference>
<gene>
    <name evidence="3" type="ORF">JCM17846_02430</name>
</gene>
<evidence type="ECO:0000259" key="2">
    <source>
        <dbReference type="Pfam" id="PF07992"/>
    </source>
</evidence>
<feature type="compositionally biased region" description="Basic and acidic residues" evidence="1">
    <location>
        <begin position="236"/>
        <end position="245"/>
    </location>
</feature>
<feature type="domain" description="FAD/NAD(P)-binding" evidence="2">
    <location>
        <begin position="2"/>
        <end position="222"/>
    </location>
</feature>
<dbReference type="Gene3D" id="3.50.50.60">
    <property type="entry name" value="FAD/NAD(P)-binding domain"/>
    <property type="match status" value="1"/>
</dbReference>
<evidence type="ECO:0000313" key="3">
    <source>
        <dbReference type="EMBL" id="GER02561.1"/>
    </source>
</evidence>
<name>A0A5A7N2P0_9PROT</name>
<sequence>MLIATGTYQARELKAPGVGLGNIVPALPYLIRANRTDLGDKLPATDSSRFNAKDKRVVVIGGGDTAMDCVRTATRQGASSVTCLYRRDRQNMPGSAREVMNAEEEGVVFNWLSAPEAFLGRRVVSAVRASKMRLGPADATGRRSPEPIPDQSHSLEADLVIQALGFEAEDLVSAFDAPDLLTTSWGTVKTSGPSLETSLDGVFAAGDIVRGASLVVWAVRDGQDAAAAIDRYLKDKRTPKPHSADDQSLALETVS</sequence>
<dbReference type="PANTHER" id="PTHR42783:SF3">
    <property type="entry name" value="GLUTAMATE SYNTHASE [NADPH] SMALL CHAIN-RELATED"/>
    <property type="match status" value="1"/>
</dbReference>
<protein>
    <recommendedName>
        <fullName evidence="2">FAD/NAD(P)-binding domain-containing protein</fullName>
    </recommendedName>
</protein>
<comment type="caution">
    <text evidence="3">The sequence shown here is derived from an EMBL/GenBank/DDBJ whole genome shotgun (WGS) entry which is preliminary data.</text>
</comment>
<evidence type="ECO:0000313" key="4">
    <source>
        <dbReference type="Proteomes" id="UP000324996"/>
    </source>
</evidence>
<feature type="region of interest" description="Disordered" evidence="1">
    <location>
        <begin position="236"/>
        <end position="255"/>
    </location>
</feature>
<dbReference type="SUPFAM" id="SSF51905">
    <property type="entry name" value="FAD/NAD(P)-binding domain"/>
    <property type="match status" value="1"/>
</dbReference>
<dbReference type="Pfam" id="PF07992">
    <property type="entry name" value="Pyr_redox_2"/>
    <property type="match status" value="1"/>
</dbReference>
<reference evidence="3 4" key="1">
    <citation type="submission" date="2019-09" db="EMBL/GenBank/DDBJ databases">
        <title>NBRP : Genome information of microbial organism related human and environment.</title>
        <authorList>
            <person name="Hattori M."/>
            <person name="Oshima K."/>
            <person name="Inaba H."/>
            <person name="Suda W."/>
            <person name="Sakamoto M."/>
            <person name="Iino T."/>
            <person name="Kitahara M."/>
            <person name="Oshida Y."/>
            <person name="Iida T."/>
            <person name="Kudo T."/>
            <person name="Itoh T."/>
            <person name="Ohkuma M."/>
        </authorList>
    </citation>
    <scope>NUCLEOTIDE SEQUENCE [LARGE SCALE GENOMIC DNA]</scope>
    <source>
        <strain evidence="3 4">Q-1</strain>
    </source>
</reference>
<dbReference type="SUPFAM" id="SSF51971">
    <property type="entry name" value="Nucleotide-binding domain"/>
    <property type="match status" value="1"/>
</dbReference>
<dbReference type="AlphaFoldDB" id="A0A5A7N2P0"/>
<evidence type="ECO:0000256" key="1">
    <source>
        <dbReference type="SAM" id="MobiDB-lite"/>
    </source>
</evidence>
<dbReference type="InterPro" id="IPR036188">
    <property type="entry name" value="FAD/NAD-bd_sf"/>
</dbReference>
<dbReference type="PANTHER" id="PTHR42783">
    <property type="entry name" value="GLUTAMATE SYNTHASE [NADPH] SMALL CHAIN"/>
    <property type="match status" value="1"/>
</dbReference>
<proteinExistence type="predicted"/>
<accession>A0A5A7N2P0</accession>
<dbReference type="PRINTS" id="PR00419">
    <property type="entry name" value="ADXRDTASE"/>
</dbReference>
<keyword evidence="4" id="KW-1185">Reference proteome</keyword>
<organism evidence="3 4">
    <name type="scientific">Iodidimonas nitroreducens</name>
    <dbReference type="NCBI Taxonomy" id="1236968"/>
    <lineage>
        <taxon>Bacteria</taxon>
        <taxon>Pseudomonadati</taxon>
        <taxon>Pseudomonadota</taxon>
        <taxon>Alphaproteobacteria</taxon>
        <taxon>Iodidimonadales</taxon>
        <taxon>Iodidimonadaceae</taxon>
        <taxon>Iodidimonas</taxon>
    </lineage>
</organism>
<dbReference type="GO" id="GO:0016491">
    <property type="term" value="F:oxidoreductase activity"/>
    <property type="evidence" value="ECO:0007669"/>
    <property type="project" value="InterPro"/>
</dbReference>
<dbReference type="Proteomes" id="UP000324996">
    <property type="component" value="Unassembled WGS sequence"/>
</dbReference>